<dbReference type="STRING" id="742767.HMPREF9456_01371"/>
<dbReference type="AlphaFoldDB" id="F8WYL1"/>
<dbReference type="HOGENOM" id="CLU_3355873_0_0_10"/>
<evidence type="ECO:0000313" key="2">
    <source>
        <dbReference type="Proteomes" id="UP000006420"/>
    </source>
</evidence>
<accession>F8WYL1</accession>
<proteinExistence type="predicted"/>
<keyword evidence="2" id="KW-1185">Reference proteome</keyword>
<evidence type="ECO:0000313" key="1">
    <source>
        <dbReference type="EMBL" id="EGK04343.1"/>
    </source>
</evidence>
<gene>
    <name evidence="1" type="ORF">HMPREF9456_01371</name>
</gene>
<name>F8WYL1_9BACT</name>
<organism evidence="1 2">
    <name type="scientific">Dysgonomonas mossii DSM 22836</name>
    <dbReference type="NCBI Taxonomy" id="742767"/>
    <lineage>
        <taxon>Bacteria</taxon>
        <taxon>Pseudomonadati</taxon>
        <taxon>Bacteroidota</taxon>
        <taxon>Bacteroidia</taxon>
        <taxon>Bacteroidales</taxon>
        <taxon>Dysgonomonadaceae</taxon>
        <taxon>Dysgonomonas</taxon>
    </lineage>
</organism>
<reference evidence="1 2" key="1">
    <citation type="submission" date="2011-04" db="EMBL/GenBank/DDBJ databases">
        <title>The Genome Sequence of Dysgonomonas mossii DSM 22836.</title>
        <authorList>
            <consortium name="The Broad Institute Genome Sequencing Platform"/>
            <person name="Earl A."/>
            <person name="Ward D."/>
            <person name="Feldgarden M."/>
            <person name="Gevers D."/>
            <person name="Pudlo N."/>
            <person name="Martens E."/>
            <person name="Allen-Vercoe E."/>
            <person name="Young S.K."/>
            <person name="Zeng Q."/>
            <person name="Gargeya S."/>
            <person name="Fitzgerald M."/>
            <person name="Haas B."/>
            <person name="Abouelleil A."/>
            <person name="Alvarado L."/>
            <person name="Arachchi H.M."/>
            <person name="Berlin A."/>
            <person name="Brown A."/>
            <person name="Chapman S.B."/>
            <person name="Chen Z."/>
            <person name="Dunbar C."/>
            <person name="Freedman E."/>
            <person name="Gearin G."/>
            <person name="Gellesch M."/>
            <person name="Goldberg J."/>
            <person name="Griggs A."/>
            <person name="Gujja S."/>
            <person name="Heiman D."/>
            <person name="Howarth C."/>
            <person name="Larson L."/>
            <person name="Lui A."/>
            <person name="MacDonald P.J.P."/>
            <person name="Mehta T."/>
            <person name="Montmayeur A."/>
            <person name="Murphy C."/>
            <person name="Neiman D."/>
            <person name="Pearson M."/>
            <person name="Priest M."/>
            <person name="Roberts A."/>
            <person name="Saif S."/>
            <person name="Shea T."/>
            <person name="Shenoy N."/>
            <person name="Sisk P."/>
            <person name="Stolte C."/>
            <person name="Sykes S."/>
            <person name="Yandava C."/>
            <person name="Wortman J."/>
            <person name="Nusbaum C."/>
            <person name="Birren B."/>
        </authorList>
    </citation>
    <scope>NUCLEOTIDE SEQUENCE [LARGE SCALE GENOMIC DNA]</scope>
    <source>
        <strain evidence="1 2">DSM 22836</strain>
    </source>
</reference>
<protein>
    <submittedName>
        <fullName evidence="1">Uncharacterized protein</fullName>
    </submittedName>
</protein>
<comment type="caution">
    <text evidence="1">The sequence shown here is derived from an EMBL/GenBank/DDBJ whole genome shotgun (WGS) entry which is preliminary data.</text>
</comment>
<sequence>MENLIKKLQDEVGLTYEQAVKAVSVVKDYRIRKVLI</sequence>
<dbReference type="EMBL" id="ADLW01000004">
    <property type="protein sequence ID" value="EGK04343.1"/>
    <property type="molecule type" value="Genomic_DNA"/>
</dbReference>
<dbReference type="Proteomes" id="UP000006420">
    <property type="component" value="Unassembled WGS sequence"/>
</dbReference>